<reference evidence="3" key="1">
    <citation type="journal article" date="2019" name="bioRxiv">
        <title>The Genome of the Zebra Mussel, Dreissena polymorpha: A Resource for Invasive Species Research.</title>
        <authorList>
            <person name="McCartney M.A."/>
            <person name="Auch B."/>
            <person name="Kono T."/>
            <person name="Mallez S."/>
            <person name="Zhang Y."/>
            <person name="Obille A."/>
            <person name="Becker A."/>
            <person name="Abrahante J.E."/>
            <person name="Garbe J."/>
            <person name="Badalamenti J.P."/>
            <person name="Herman A."/>
            <person name="Mangelson H."/>
            <person name="Liachko I."/>
            <person name="Sullivan S."/>
            <person name="Sone E.D."/>
            <person name="Koren S."/>
            <person name="Silverstein K.A.T."/>
            <person name="Beckman K.B."/>
            <person name="Gohl D.M."/>
        </authorList>
    </citation>
    <scope>NUCLEOTIDE SEQUENCE</scope>
    <source>
        <strain evidence="3">Duluth1</strain>
        <tissue evidence="3">Whole animal</tissue>
    </source>
</reference>
<evidence type="ECO:0000256" key="1">
    <source>
        <dbReference type="SAM" id="MobiDB-lite"/>
    </source>
</evidence>
<keyword evidence="2" id="KW-1133">Transmembrane helix</keyword>
<gene>
    <name evidence="3" type="ORF">DPMN_142885</name>
</gene>
<keyword evidence="2" id="KW-0472">Membrane</keyword>
<name>A0A9D4GC36_DREPO</name>
<feature type="region of interest" description="Disordered" evidence="1">
    <location>
        <begin position="29"/>
        <end position="52"/>
    </location>
</feature>
<feature type="compositionally biased region" description="Low complexity" evidence="1">
    <location>
        <begin position="30"/>
        <end position="52"/>
    </location>
</feature>
<evidence type="ECO:0000313" key="3">
    <source>
        <dbReference type="EMBL" id="KAH3814389.1"/>
    </source>
</evidence>
<proteinExistence type="predicted"/>
<reference evidence="3" key="2">
    <citation type="submission" date="2020-11" db="EMBL/GenBank/DDBJ databases">
        <authorList>
            <person name="McCartney M.A."/>
            <person name="Auch B."/>
            <person name="Kono T."/>
            <person name="Mallez S."/>
            <person name="Becker A."/>
            <person name="Gohl D.M."/>
            <person name="Silverstein K.A.T."/>
            <person name="Koren S."/>
            <person name="Bechman K.B."/>
            <person name="Herman A."/>
            <person name="Abrahante J.E."/>
            <person name="Garbe J."/>
        </authorList>
    </citation>
    <scope>NUCLEOTIDE SEQUENCE</scope>
    <source>
        <strain evidence="3">Duluth1</strain>
        <tissue evidence="3">Whole animal</tissue>
    </source>
</reference>
<dbReference type="AlphaFoldDB" id="A0A9D4GC36"/>
<protein>
    <submittedName>
        <fullName evidence="3">Uncharacterized protein</fullName>
    </submittedName>
</protein>
<organism evidence="3 4">
    <name type="scientific">Dreissena polymorpha</name>
    <name type="common">Zebra mussel</name>
    <name type="synonym">Mytilus polymorpha</name>
    <dbReference type="NCBI Taxonomy" id="45954"/>
    <lineage>
        <taxon>Eukaryota</taxon>
        <taxon>Metazoa</taxon>
        <taxon>Spiralia</taxon>
        <taxon>Lophotrochozoa</taxon>
        <taxon>Mollusca</taxon>
        <taxon>Bivalvia</taxon>
        <taxon>Autobranchia</taxon>
        <taxon>Heteroconchia</taxon>
        <taxon>Euheterodonta</taxon>
        <taxon>Imparidentia</taxon>
        <taxon>Neoheterodontei</taxon>
        <taxon>Myida</taxon>
        <taxon>Dreissenoidea</taxon>
        <taxon>Dreissenidae</taxon>
        <taxon>Dreissena</taxon>
    </lineage>
</organism>
<keyword evidence="2" id="KW-0812">Transmembrane</keyword>
<evidence type="ECO:0000256" key="2">
    <source>
        <dbReference type="SAM" id="Phobius"/>
    </source>
</evidence>
<sequence>MGRYSYDVHVASFKVEVCLCSDTYCQTVDQTTPKTSGQTPSQTSGQTSGSSSECGAVFLVLSLLPVLFVLLMY</sequence>
<feature type="transmembrane region" description="Helical" evidence="2">
    <location>
        <begin position="55"/>
        <end position="72"/>
    </location>
</feature>
<dbReference type="EMBL" id="JAIWYP010000006">
    <property type="protein sequence ID" value="KAH3814389.1"/>
    <property type="molecule type" value="Genomic_DNA"/>
</dbReference>
<comment type="caution">
    <text evidence="3">The sequence shown here is derived from an EMBL/GenBank/DDBJ whole genome shotgun (WGS) entry which is preliminary data.</text>
</comment>
<keyword evidence="4" id="KW-1185">Reference proteome</keyword>
<evidence type="ECO:0000313" key="4">
    <source>
        <dbReference type="Proteomes" id="UP000828390"/>
    </source>
</evidence>
<accession>A0A9D4GC36</accession>
<dbReference type="Proteomes" id="UP000828390">
    <property type="component" value="Unassembled WGS sequence"/>
</dbReference>